<dbReference type="Pfam" id="PF08843">
    <property type="entry name" value="AbiEii"/>
    <property type="match status" value="1"/>
</dbReference>
<dbReference type="InterPro" id="IPR014942">
    <property type="entry name" value="AbiEii"/>
</dbReference>
<reference evidence="1 2" key="1">
    <citation type="journal article" date="2016" name="Nat. Commun.">
        <title>Thousands of microbial genomes shed light on interconnected biogeochemical processes in an aquifer system.</title>
        <authorList>
            <person name="Anantharaman K."/>
            <person name="Brown C.T."/>
            <person name="Hug L.A."/>
            <person name="Sharon I."/>
            <person name="Castelle C.J."/>
            <person name="Probst A.J."/>
            <person name="Thomas B.C."/>
            <person name="Singh A."/>
            <person name="Wilkins M.J."/>
            <person name="Karaoz U."/>
            <person name="Brodie E.L."/>
            <person name="Williams K.H."/>
            <person name="Hubbard S.S."/>
            <person name="Banfield J.F."/>
        </authorList>
    </citation>
    <scope>NUCLEOTIDE SEQUENCE [LARGE SCALE GENOMIC DNA]</scope>
</reference>
<dbReference type="Gene3D" id="3.30.460.40">
    <property type="match status" value="1"/>
</dbReference>
<dbReference type="Proteomes" id="UP000178943">
    <property type="component" value="Unassembled WGS sequence"/>
</dbReference>
<dbReference type="EMBL" id="MFGW01000051">
    <property type="protein sequence ID" value="OGF67448.1"/>
    <property type="molecule type" value="Genomic_DNA"/>
</dbReference>
<evidence type="ECO:0000313" key="2">
    <source>
        <dbReference type="Proteomes" id="UP000178943"/>
    </source>
</evidence>
<gene>
    <name evidence="1" type="ORF">A2Y62_09145</name>
</gene>
<protein>
    <submittedName>
        <fullName evidence="1">Uncharacterized protein</fullName>
    </submittedName>
</protein>
<sequence>MNKKQFFKKVTNDRGDFLAEFIAVLRRKNIPFCVIGGLAVNAYVEPIVSLDLDIVVLIEKIDELLTSLKKKYKVKKYANSINITSSGSDLRIQIQTDERYQSFIEHSILKNVLGYELQVASREDVLQGKIWAAQDEKRRPSKRQKDIADIMRLVESHKKLKSMIPDSLRKIIFNEE</sequence>
<dbReference type="InterPro" id="IPR043519">
    <property type="entry name" value="NT_sf"/>
</dbReference>
<dbReference type="STRING" id="1817863.A2Y62_09145"/>
<name>A0A1F5VVR8_9BACT</name>
<comment type="caution">
    <text evidence="1">The sequence shown here is derived from an EMBL/GenBank/DDBJ whole genome shotgun (WGS) entry which is preliminary data.</text>
</comment>
<organism evidence="1 2">
    <name type="scientific">Candidatus Fischerbacteria bacterium RBG_13_37_8</name>
    <dbReference type="NCBI Taxonomy" id="1817863"/>
    <lineage>
        <taxon>Bacteria</taxon>
        <taxon>Candidatus Fischeribacteriota</taxon>
    </lineage>
</organism>
<dbReference type="AlphaFoldDB" id="A0A1F5VVR8"/>
<evidence type="ECO:0000313" key="1">
    <source>
        <dbReference type="EMBL" id="OGF67448.1"/>
    </source>
</evidence>
<proteinExistence type="predicted"/>
<dbReference type="SUPFAM" id="SSF81301">
    <property type="entry name" value="Nucleotidyltransferase"/>
    <property type="match status" value="1"/>
</dbReference>
<accession>A0A1F5VVR8</accession>